<keyword evidence="4 6" id="KW-0862">Zinc</keyword>
<keyword evidence="5" id="KW-0560">Oxidoreductase</keyword>
<sequence length="346" mass="35064">MTATRVLRLHAVHDIRVEEEPVAAPGPGDVLIAMERGGICGSDLHYFHAGRAGSAIVRDPIILGHEASGRIAALGAGVGGLAVGDLVAVNPSRPCGSCRFCLAGKQNQCLEMRFLGSAMFRPHENGAFRDLMTVPAERAVPMPNASAAAAACVEPLSVCLHAAHQAPSLLGAKVLVTGAGPIGALMVAVARAAGAARIVATDLAAAPLAVAEAMGADETVNVAESDALSVYAADKGTFDVGFECTAAAPAIRSMVECVAATGTMVQVGIAADITVPLNLIVAKEIAFKGSFRFHAEFGEAAGMIDGGRIDVTPILTGTLPLADAEAAFALAGDRARAVKVQLAFGG</sequence>
<evidence type="ECO:0000256" key="6">
    <source>
        <dbReference type="RuleBase" id="RU361277"/>
    </source>
</evidence>
<name>A0A934MGU3_9HYPH</name>
<evidence type="ECO:0000313" key="10">
    <source>
        <dbReference type="Proteomes" id="UP000609531"/>
    </source>
</evidence>
<dbReference type="RefSeq" id="WP_198882147.1">
    <property type="nucleotide sequence ID" value="NZ_JAEKJA010000007.1"/>
</dbReference>
<evidence type="ECO:0000259" key="8">
    <source>
        <dbReference type="Pfam" id="PF08240"/>
    </source>
</evidence>
<dbReference type="Gene3D" id="3.90.180.10">
    <property type="entry name" value="Medium-chain alcohol dehydrogenases, catalytic domain"/>
    <property type="match status" value="1"/>
</dbReference>
<dbReference type="Pfam" id="PF08240">
    <property type="entry name" value="ADH_N"/>
    <property type="match status" value="1"/>
</dbReference>
<accession>A0A934MGU3</accession>
<dbReference type="AlphaFoldDB" id="A0A934MGU3"/>
<gene>
    <name evidence="9" type="ORF">JCR33_11280</name>
</gene>
<evidence type="ECO:0000313" key="9">
    <source>
        <dbReference type="EMBL" id="MBJ3776275.1"/>
    </source>
</evidence>
<dbReference type="Gene3D" id="3.40.50.720">
    <property type="entry name" value="NAD(P)-binding Rossmann-like Domain"/>
    <property type="match status" value="1"/>
</dbReference>
<dbReference type="InterPro" id="IPR013149">
    <property type="entry name" value="ADH-like_C"/>
</dbReference>
<dbReference type="InterPro" id="IPR011032">
    <property type="entry name" value="GroES-like_sf"/>
</dbReference>
<dbReference type="GO" id="GO:0008270">
    <property type="term" value="F:zinc ion binding"/>
    <property type="evidence" value="ECO:0007669"/>
    <property type="project" value="InterPro"/>
</dbReference>
<feature type="domain" description="Alcohol dehydrogenase-like C-terminal" evidence="7">
    <location>
        <begin position="181"/>
        <end position="302"/>
    </location>
</feature>
<dbReference type="PANTHER" id="PTHR43161:SF9">
    <property type="entry name" value="SORBITOL DEHYDROGENASE"/>
    <property type="match status" value="1"/>
</dbReference>
<dbReference type="GO" id="GO:0016491">
    <property type="term" value="F:oxidoreductase activity"/>
    <property type="evidence" value="ECO:0007669"/>
    <property type="project" value="UniProtKB-KW"/>
</dbReference>
<evidence type="ECO:0000256" key="5">
    <source>
        <dbReference type="ARBA" id="ARBA00023002"/>
    </source>
</evidence>
<evidence type="ECO:0000256" key="3">
    <source>
        <dbReference type="ARBA" id="ARBA00022723"/>
    </source>
</evidence>
<comment type="similarity">
    <text evidence="2 6">Belongs to the zinc-containing alcohol dehydrogenase family.</text>
</comment>
<keyword evidence="3 6" id="KW-0479">Metal-binding</keyword>
<organism evidence="9 10">
    <name type="scientific">Acuticoccus mangrovi</name>
    <dbReference type="NCBI Taxonomy" id="2796142"/>
    <lineage>
        <taxon>Bacteria</taxon>
        <taxon>Pseudomonadati</taxon>
        <taxon>Pseudomonadota</taxon>
        <taxon>Alphaproteobacteria</taxon>
        <taxon>Hyphomicrobiales</taxon>
        <taxon>Amorphaceae</taxon>
        <taxon>Acuticoccus</taxon>
    </lineage>
</organism>
<evidence type="ECO:0000256" key="1">
    <source>
        <dbReference type="ARBA" id="ARBA00001947"/>
    </source>
</evidence>
<dbReference type="InterPro" id="IPR002328">
    <property type="entry name" value="ADH_Zn_CS"/>
</dbReference>
<evidence type="ECO:0000256" key="2">
    <source>
        <dbReference type="ARBA" id="ARBA00008072"/>
    </source>
</evidence>
<dbReference type="PANTHER" id="PTHR43161">
    <property type="entry name" value="SORBITOL DEHYDROGENASE"/>
    <property type="match status" value="1"/>
</dbReference>
<dbReference type="Pfam" id="PF00107">
    <property type="entry name" value="ADH_zinc_N"/>
    <property type="match status" value="1"/>
</dbReference>
<comment type="cofactor">
    <cofactor evidence="1 6">
        <name>Zn(2+)</name>
        <dbReference type="ChEBI" id="CHEBI:29105"/>
    </cofactor>
</comment>
<dbReference type="CDD" id="cd08232">
    <property type="entry name" value="idonate-5-DH"/>
    <property type="match status" value="1"/>
</dbReference>
<feature type="domain" description="Alcohol dehydrogenase-like N-terminal" evidence="8">
    <location>
        <begin position="26"/>
        <end position="143"/>
    </location>
</feature>
<protein>
    <submittedName>
        <fullName evidence="9">L-idonate 5-dehydrogenase</fullName>
    </submittedName>
</protein>
<dbReference type="SUPFAM" id="SSF51735">
    <property type="entry name" value="NAD(P)-binding Rossmann-fold domains"/>
    <property type="match status" value="1"/>
</dbReference>
<reference evidence="9" key="1">
    <citation type="submission" date="2020-12" db="EMBL/GenBank/DDBJ databases">
        <title>Bacterial taxonomy.</title>
        <authorList>
            <person name="Pan X."/>
        </authorList>
    </citation>
    <scope>NUCLEOTIDE SEQUENCE</scope>
    <source>
        <strain evidence="9">B2012</strain>
    </source>
</reference>
<dbReference type="InterPro" id="IPR036291">
    <property type="entry name" value="NAD(P)-bd_dom_sf"/>
</dbReference>
<evidence type="ECO:0000259" key="7">
    <source>
        <dbReference type="Pfam" id="PF00107"/>
    </source>
</evidence>
<proteinExistence type="inferred from homology"/>
<dbReference type="EMBL" id="JAEKJA010000007">
    <property type="protein sequence ID" value="MBJ3776275.1"/>
    <property type="molecule type" value="Genomic_DNA"/>
</dbReference>
<dbReference type="PROSITE" id="PS00059">
    <property type="entry name" value="ADH_ZINC"/>
    <property type="match status" value="1"/>
</dbReference>
<keyword evidence="10" id="KW-1185">Reference proteome</keyword>
<dbReference type="Proteomes" id="UP000609531">
    <property type="component" value="Unassembled WGS sequence"/>
</dbReference>
<dbReference type="InterPro" id="IPR013154">
    <property type="entry name" value="ADH-like_N"/>
</dbReference>
<evidence type="ECO:0000256" key="4">
    <source>
        <dbReference type="ARBA" id="ARBA00022833"/>
    </source>
</evidence>
<comment type="caution">
    <text evidence="9">The sequence shown here is derived from an EMBL/GenBank/DDBJ whole genome shotgun (WGS) entry which is preliminary data.</text>
</comment>
<dbReference type="SUPFAM" id="SSF50129">
    <property type="entry name" value="GroES-like"/>
    <property type="match status" value="1"/>
</dbReference>